<reference evidence="2" key="1">
    <citation type="submission" date="2020-08" db="EMBL/GenBank/DDBJ databases">
        <title>Multicomponent nature underlies the extraordinary mechanical properties of spider dragline silk.</title>
        <authorList>
            <person name="Kono N."/>
            <person name="Nakamura H."/>
            <person name="Mori M."/>
            <person name="Yoshida Y."/>
            <person name="Ohtoshi R."/>
            <person name="Malay A.D."/>
            <person name="Moran D.A.P."/>
            <person name="Tomita M."/>
            <person name="Numata K."/>
            <person name="Arakawa K."/>
        </authorList>
    </citation>
    <scope>NUCLEOTIDE SEQUENCE</scope>
</reference>
<gene>
    <name evidence="2" type="ORF">TNIN_277351</name>
</gene>
<proteinExistence type="predicted"/>
<dbReference type="Pfam" id="PF16087">
    <property type="entry name" value="DUF4817"/>
    <property type="match status" value="1"/>
</dbReference>
<protein>
    <recommendedName>
        <fullName evidence="1">DUF4817 domain-containing protein</fullName>
    </recommendedName>
</protein>
<sequence length="113" mass="13342">MSVPSDRYSIIRLVFWHVLQKMVYSLELRIFLLLQFDHLNHSFVVTRRSFQRKFNVRNEPTKSTMKTLFEKLQRTGRVSGDMSAPNCSSYGGESLRKVIQQPPRISIRRVQIL</sequence>
<evidence type="ECO:0000313" key="2">
    <source>
        <dbReference type="EMBL" id="GFS38302.1"/>
    </source>
</evidence>
<evidence type="ECO:0000313" key="3">
    <source>
        <dbReference type="Proteomes" id="UP000886998"/>
    </source>
</evidence>
<dbReference type="AlphaFoldDB" id="A0A8X6M946"/>
<dbReference type="EMBL" id="BMAV01025084">
    <property type="protein sequence ID" value="GFS38302.1"/>
    <property type="molecule type" value="Genomic_DNA"/>
</dbReference>
<dbReference type="Proteomes" id="UP000886998">
    <property type="component" value="Unassembled WGS sequence"/>
</dbReference>
<organism evidence="2 3">
    <name type="scientific">Trichonephila inaurata madagascariensis</name>
    <dbReference type="NCBI Taxonomy" id="2747483"/>
    <lineage>
        <taxon>Eukaryota</taxon>
        <taxon>Metazoa</taxon>
        <taxon>Ecdysozoa</taxon>
        <taxon>Arthropoda</taxon>
        <taxon>Chelicerata</taxon>
        <taxon>Arachnida</taxon>
        <taxon>Araneae</taxon>
        <taxon>Araneomorphae</taxon>
        <taxon>Entelegynae</taxon>
        <taxon>Araneoidea</taxon>
        <taxon>Nephilidae</taxon>
        <taxon>Trichonephila</taxon>
        <taxon>Trichonephila inaurata</taxon>
    </lineage>
</organism>
<comment type="caution">
    <text evidence="2">The sequence shown here is derived from an EMBL/GenBank/DDBJ whole genome shotgun (WGS) entry which is preliminary data.</text>
</comment>
<keyword evidence="3" id="KW-1185">Reference proteome</keyword>
<dbReference type="InterPro" id="IPR032135">
    <property type="entry name" value="DUF4817"/>
</dbReference>
<evidence type="ECO:0000259" key="1">
    <source>
        <dbReference type="Pfam" id="PF16087"/>
    </source>
</evidence>
<name>A0A8X6M946_9ARAC</name>
<dbReference type="OrthoDB" id="6435611at2759"/>
<feature type="domain" description="DUF4817" evidence="1">
    <location>
        <begin position="40"/>
        <end position="78"/>
    </location>
</feature>
<accession>A0A8X6M946</accession>